<keyword evidence="5" id="KW-0472">Membrane</keyword>
<feature type="disulfide bond" evidence="9">
    <location>
        <begin position="70"/>
        <end position="82"/>
    </location>
</feature>
<feature type="compositionally biased region" description="Basic and acidic residues" evidence="10">
    <location>
        <begin position="179"/>
        <end position="204"/>
    </location>
</feature>
<evidence type="ECO:0000256" key="2">
    <source>
        <dbReference type="ARBA" id="ARBA00022692"/>
    </source>
</evidence>
<dbReference type="AlphaFoldDB" id="A0A0B2VGQ8"/>
<sequence>MGRPKVEKRIEVIVTCHHLKMNCQANNTRCPYLTHTVCVHYEKLCDGHDDCGDGSDEVKCESESHEEGVCGSAEYRCDNGQCIPAEHKCNRRYDCQDGTDETVCEYFKAAMSRHYSNRENEIENEEDRGQPSEEERRRNEQEEEIRRRAEERRLTEETFRREEEIRRREEAERKREEEMRRREEEIKRREGEERRREENRREELGEVDGAEQTDDEEQKRRREEEERIREQERRREEEELAREREEWRREEEERRREQEERRREEEEQRQEEEERRRAHGERLAAEEERRRMEEERERLNAMRQEYDRRIEQNLLWPTNEHDEKALYETGQEEPEAEEEGCLAHEFQCRSGECIDRRRVCDTRSDCQDASDEARCPRPTPHAGAQPQPASRRRDAGYSTLAGLCLFVFLRICRDITSANDNCRKGS</sequence>
<feature type="compositionally biased region" description="Acidic residues" evidence="10">
    <location>
        <begin position="205"/>
        <end position="216"/>
    </location>
</feature>
<evidence type="ECO:0000256" key="8">
    <source>
        <dbReference type="ARBA" id="ARBA00023180"/>
    </source>
</evidence>
<dbReference type="OrthoDB" id="9990982at2759"/>
<comment type="caution">
    <text evidence="11">The sequence shown here is derived from an EMBL/GenBank/DDBJ whole genome shotgun (WGS) entry which is preliminary data.</text>
</comment>
<reference evidence="11 12" key="1">
    <citation type="submission" date="2014-11" db="EMBL/GenBank/DDBJ databases">
        <title>Genetic blueprint of the zoonotic pathogen Toxocara canis.</title>
        <authorList>
            <person name="Zhu X.-Q."/>
            <person name="Korhonen P.K."/>
            <person name="Cai H."/>
            <person name="Young N.D."/>
            <person name="Nejsum P."/>
            <person name="von Samson-Himmelstjerna G."/>
            <person name="Boag P.R."/>
            <person name="Tan P."/>
            <person name="Li Q."/>
            <person name="Min J."/>
            <person name="Yang Y."/>
            <person name="Wang X."/>
            <person name="Fang X."/>
            <person name="Hall R.S."/>
            <person name="Hofmann A."/>
            <person name="Sternberg P.W."/>
            <person name="Jex A.R."/>
            <person name="Gasser R.B."/>
        </authorList>
    </citation>
    <scope>NUCLEOTIDE SEQUENCE [LARGE SCALE GENOMIC DNA]</scope>
    <source>
        <strain evidence="11">PN_DK_2014</strain>
    </source>
</reference>
<feature type="region of interest" description="Disordered" evidence="10">
    <location>
        <begin position="117"/>
        <end position="146"/>
    </location>
</feature>
<evidence type="ECO:0000256" key="5">
    <source>
        <dbReference type="ARBA" id="ARBA00023136"/>
    </source>
</evidence>
<dbReference type="STRING" id="6265.A0A0B2VGQ8"/>
<evidence type="ECO:0000256" key="7">
    <source>
        <dbReference type="ARBA" id="ARBA00023170"/>
    </source>
</evidence>
<dbReference type="Proteomes" id="UP000031036">
    <property type="component" value="Unassembled WGS sequence"/>
</dbReference>
<evidence type="ECO:0000256" key="1">
    <source>
        <dbReference type="ARBA" id="ARBA00004167"/>
    </source>
</evidence>
<feature type="disulfide bond" evidence="9">
    <location>
        <begin position="348"/>
        <end position="366"/>
    </location>
</feature>
<organism evidence="11 12">
    <name type="scientific">Toxocara canis</name>
    <name type="common">Canine roundworm</name>
    <dbReference type="NCBI Taxonomy" id="6265"/>
    <lineage>
        <taxon>Eukaryota</taxon>
        <taxon>Metazoa</taxon>
        <taxon>Ecdysozoa</taxon>
        <taxon>Nematoda</taxon>
        <taxon>Chromadorea</taxon>
        <taxon>Rhabditida</taxon>
        <taxon>Spirurina</taxon>
        <taxon>Ascaridomorpha</taxon>
        <taxon>Ascaridoidea</taxon>
        <taxon>Toxocaridae</taxon>
        <taxon>Toxocara</taxon>
    </lineage>
</organism>
<dbReference type="CDD" id="cd00112">
    <property type="entry name" value="LDLa"/>
    <property type="match status" value="3"/>
</dbReference>
<evidence type="ECO:0000256" key="9">
    <source>
        <dbReference type="PROSITE-ProRule" id="PRU00124"/>
    </source>
</evidence>
<feature type="disulfide bond" evidence="9">
    <location>
        <begin position="89"/>
        <end position="104"/>
    </location>
</feature>
<comment type="caution">
    <text evidence="9">Lacks conserved residue(s) required for the propagation of feature annotation.</text>
</comment>
<dbReference type="InterPro" id="IPR036055">
    <property type="entry name" value="LDL_receptor-like_sf"/>
</dbReference>
<dbReference type="GO" id="GO:0043235">
    <property type="term" value="C:receptor complex"/>
    <property type="evidence" value="ECO:0007669"/>
    <property type="project" value="TreeGrafter"/>
</dbReference>
<feature type="disulfide bond" evidence="9">
    <location>
        <begin position="45"/>
        <end position="60"/>
    </location>
</feature>
<dbReference type="InterPro" id="IPR002172">
    <property type="entry name" value="LDrepeatLR_classA_rpt"/>
</dbReference>
<proteinExistence type="predicted"/>
<evidence type="ECO:0000256" key="6">
    <source>
        <dbReference type="ARBA" id="ARBA00023157"/>
    </source>
</evidence>
<keyword evidence="4" id="KW-1133">Transmembrane helix</keyword>
<gene>
    <name evidence="11" type="primary">Lrp1b</name>
    <name evidence="11" type="ORF">Tcan_07950</name>
</gene>
<keyword evidence="11" id="KW-0449">Lipoprotein</keyword>
<keyword evidence="12" id="KW-1185">Reference proteome</keyword>
<name>A0A0B2VGQ8_TOXCA</name>
<evidence type="ECO:0000256" key="4">
    <source>
        <dbReference type="ARBA" id="ARBA00022989"/>
    </source>
</evidence>
<evidence type="ECO:0000256" key="10">
    <source>
        <dbReference type="SAM" id="MobiDB-lite"/>
    </source>
</evidence>
<dbReference type="PROSITE" id="PS01209">
    <property type="entry name" value="LDLRA_1"/>
    <property type="match status" value="2"/>
</dbReference>
<dbReference type="Pfam" id="PF00057">
    <property type="entry name" value="Ldl_recept_a"/>
    <property type="match status" value="3"/>
</dbReference>
<keyword evidence="6 9" id="KW-1015">Disulfide bond</keyword>
<keyword evidence="7 11" id="KW-0675">Receptor</keyword>
<evidence type="ECO:0000313" key="11">
    <source>
        <dbReference type="EMBL" id="KHN80145.1"/>
    </source>
</evidence>
<evidence type="ECO:0000313" key="12">
    <source>
        <dbReference type="Proteomes" id="UP000031036"/>
    </source>
</evidence>
<feature type="compositionally biased region" description="Basic and acidic residues" evidence="10">
    <location>
        <begin position="217"/>
        <end position="297"/>
    </location>
</feature>
<feature type="region of interest" description="Disordered" evidence="10">
    <location>
        <begin position="368"/>
        <end position="393"/>
    </location>
</feature>
<dbReference type="PRINTS" id="PR00261">
    <property type="entry name" value="LDLRECEPTOR"/>
</dbReference>
<protein>
    <submittedName>
        <fullName evidence="11">Low-density lipoprotein receptor-related protein 1B</fullName>
    </submittedName>
</protein>
<dbReference type="PROSITE" id="PS50068">
    <property type="entry name" value="LDLRA_2"/>
    <property type="match status" value="3"/>
</dbReference>
<dbReference type="PANTHER" id="PTHR22722">
    <property type="entry name" value="LOW-DENSITY LIPOPROTEIN RECEPTOR-RELATED PROTEIN 2-RELATED"/>
    <property type="match status" value="1"/>
</dbReference>
<feature type="region of interest" description="Disordered" evidence="10">
    <location>
        <begin position="179"/>
        <end position="297"/>
    </location>
</feature>
<evidence type="ECO:0000256" key="3">
    <source>
        <dbReference type="ARBA" id="ARBA00022737"/>
    </source>
</evidence>
<feature type="disulfide bond" evidence="9">
    <location>
        <begin position="77"/>
        <end position="95"/>
    </location>
</feature>
<dbReference type="InterPro" id="IPR051221">
    <property type="entry name" value="LDLR-related"/>
</dbReference>
<keyword evidence="8" id="KW-0325">Glycoprotein</keyword>
<keyword evidence="3" id="KW-0677">Repeat</keyword>
<dbReference type="EMBL" id="JPKZ01001763">
    <property type="protein sequence ID" value="KHN80145.1"/>
    <property type="molecule type" value="Genomic_DNA"/>
</dbReference>
<accession>A0A0B2VGQ8</accession>
<dbReference type="GO" id="GO:0005886">
    <property type="term" value="C:plasma membrane"/>
    <property type="evidence" value="ECO:0007669"/>
    <property type="project" value="TreeGrafter"/>
</dbReference>
<dbReference type="OMA" id="SANDNCR"/>
<dbReference type="SMART" id="SM00192">
    <property type="entry name" value="LDLa"/>
    <property type="match status" value="3"/>
</dbReference>
<feature type="disulfide bond" evidence="9">
    <location>
        <begin position="360"/>
        <end position="375"/>
    </location>
</feature>
<dbReference type="SUPFAM" id="SSF57424">
    <property type="entry name" value="LDL receptor-like module"/>
    <property type="match status" value="3"/>
</dbReference>
<feature type="disulfide bond" evidence="9">
    <location>
        <begin position="341"/>
        <end position="353"/>
    </location>
</feature>
<dbReference type="InterPro" id="IPR023415">
    <property type="entry name" value="LDLR_class-A_CS"/>
</dbReference>
<dbReference type="Gene3D" id="4.10.400.10">
    <property type="entry name" value="Low-density Lipoprotein Receptor"/>
    <property type="match status" value="3"/>
</dbReference>
<keyword evidence="2" id="KW-0812">Transmembrane</keyword>
<comment type="subcellular location">
    <subcellularLocation>
        <location evidence="1">Membrane</location>
        <topology evidence="1">Single-pass membrane protein</topology>
    </subcellularLocation>
</comment>